<reference evidence="6" key="1">
    <citation type="journal article" date="2023" name="Plant J.">
        <title>The genome of the king protea, Protea cynaroides.</title>
        <authorList>
            <person name="Chang J."/>
            <person name="Duong T.A."/>
            <person name="Schoeman C."/>
            <person name="Ma X."/>
            <person name="Roodt D."/>
            <person name="Barker N."/>
            <person name="Li Z."/>
            <person name="Van de Peer Y."/>
            <person name="Mizrachi E."/>
        </authorList>
    </citation>
    <scope>NUCLEOTIDE SEQUENCE</scope>
    <source>
        <tissue evidence="6">Young leaves</tissue>
    </source>
</reference>
<evidence type="ECO:0000313" key="7">
    <source>
        <dbReference type="Proteomes" id="UP001141806"/>
    </source>
</evidence>
<evidence type="ECO:0000256" key="3">
    <source>
        <dbReference type="ARBA" id="ARBA00022833"/>
    </source>
</evidence>
<gene>
    <name evidence="6" type="ORF">NE237_032001</name>
</gene>
<feature type="domain" description="RING-type" evidence="5">
    <location>
        <begin position="106"/>
        <end position="149"/>
    </location>
</feature>
<dbReference type="OrthoDB" id="8062037at2759"/>
<evidence type="ECO:0000259" key="5">
    <source>
        <dbReference type="PROSITE" id="PS50089"/>
    </source>
</evidence>
<dbReference type="Proteomes" id="UP001141806">
    <property type="component" value="Unassembled WGS sequence"/>
</dbReference>
<evidence type="ECO:0000256" key="1">
    <source>
        <dbReference type="ARBA" id="ARBA00022723"/>
    </source>
</evidence>
<dbReference type="SMART" id="SM00184">
    <property type="entry name" value="RING"/>
    <property type="match status" value="1"/>
</dbReference>
<dbReference type="PANTHER" id="PTHR45969">
    <property type="entry name" value="RING ZINC FINGER PROTEIN-RELATED"/>
    <property type="match status" value="1"/>
</dbReference>
<dbReference type="GO" id="GO:0061630">
    <property type="term" value="F:ubiquitin protein ligase activity"/>
    <property type="evidence" value="ECO:0007669"/>
    <property type="project" value="TreeGrafter"/>
</dbReference>
<keyword evidence="7" id="KW-1185">Reference proteome</keyword>
<dbReference type="SUPFAM" id="SSF57850">
    <property type="entry name" value="RING/U-box"/>
    <property type="match status" value="1"/>
</dbReference>
<dbReference type="InterPro" id="IPR001841">
    <property type="entry name" value="Znf_RING"/>
</dbReference>
<dbReference type="GO" id="GO:0008270">
    <property type="term" value="F:zinc ion binding"/>
    <property type="evidence" value="ECO:0007669"/>
    <property type="project" value="UniProtKB-KW"/>
</dbReference>
<evidence type="ECO:0000256" key="2">
    <source>
        <dbReference type="ARBA" id="ARBA00022771"/>
    </source>
</evidence>
<dbReference type="EMBL" id="JAMYWD010000001">
    <property type="protein sequence ID" value="KAJ4981164.1"/>
    <property type="molecule type" value="Genomic_DNA"/>
</dbReference>
<sequence length="185" mass="21392">MGFPCVGRIEVPKFLKNLVNLLTHIRIILMLALFHLGILDPSDQLYSWEDHNDYVFTEDLQAPPQCSASKKISSGILESIKRSLPVTEFGSFLERAESWEDDKSVCAVCLSCMERRHEIRELPNCSHLFHMECLDRWVDQGQMTCPLCRSKLLPTQVEETRDGRNSWLVERISYLFGEDLLIDMD</sequence>
<organism evidence="6 7">
    <name type="scientific">Protea cynaroides</name>
    <dbReference type="NCBI Taxonomy" id="273540"/>
    <lineage>
        <taxon>Eukaryota</taxon>
        <taxon>Viridiplantae</taxon>
        <taxon>Streptophyta</taxon>
        <taxon>Embryophyta</taxon>
        <taxon>Tracheophyta</taxon>
        <taxon>Spermatophyta</taxon>
        <taxon>Magnoliopsida</taxon>
        <taxon>Proteales</taxon>
        <taxon>Proteaceae</taxon>
        <taxon>Protea</taxon>
    </lineage>
</organism>
<dbReference type="AlphaFoldDB" id="A0A9Q0R2Z5"/>
<protein>
    <recommendedName>
        <fullName evidence="5">RING-type domain-containing protein</fullName>
    </recommendedName>
</protein>
<evidence type="ECO:0000256" key="4">
    <source>
        <dbReference type="PROSITE-ProRule" id="PRU00175"/>
    </source>
</evidence>
<accession>A0A9Q0R2Z5</accession>
<comment type="caution">
    <text evidence="6">The sequence shown here is derived from an EMBL/GenBank/DDBJ whole genome shotgun (WGS) entry which is preliminary data.</text>
</comment>
<name>A0A9Q0R2Z5_9MAGN</name>
<dbReference type="Gene3D" id="3.30.40.10">
    <property type="entry name" value="Zinc/RING finger domain, C3HC4 (zinc finger)"/>
    <property type="match status" value="1"/>
</dbReference>
<proteinExistence type="predicted"/>
<dbReference type="Pfam" id="PF13639">
    <property type="entry name" value="zf-RING_2"/>
    <property type="match status" value="1"/>
</dbReference>
<keyword evidence="3" id="KW-0862">Zinc</keyword>
<keyword evidence="1" id="KW-0479">Metal-binding</keyword>
<keyword evidence="2 4" id="KW-0863">Zinc-finger</keyword>
<dbReference type="PROSITE" id="PS50089">
    <property type="entry name" value="ZF_RING_2"/>
    <property type="match status" value="1"/>
</dbReference>
<dbReference type="PANTHER" id="PTHR45969:SF81">
    <property type="entry name" value="OS08G0157400 PROTEIN"/>
    <property type="match status" value="1"/>
</dbReference>
<evidence type="ECO:0000313" key="6">
    <source>
        <dbReference type="EMBL" id="KAJ4981164.1"/>
    </source>
</evidence>
<dbReference type="GO" id="GO:0016567">
    <property type="term" value="P:protein ubiquitination"/>
    <property type="evidence" value="ECO:0007669"/>
    <property type="project" value="TreeGrafter"/>
</dbReference>
<dbReference type="InterPro" id="IPR013083">
    <property type="entry name" value="Znf_RING/FYVE/PHD"/>
</dbReference>